<protein>
    <submittedName>
        <fullName evidence="1">Uncharacterized protein</fullName>
    </submittedName>
</protein>
<evidence type="ECO:0000313" key="1">
    <source>
        <dbReference type="EMBL" id="SHJ97566.1"/>
    </source>
</evidence>
<dbReference type="Proteomes" id="UP000184363">
    <property type="component" value="Unassembled WGS sequence"/>
</dbReference>
<dbReference type="EMBL" id="FRAP01000001">
    <property type="protein sequence ID" value="SHJ97566.1"/>
    <property type="molecule type" value="Genomic_DNA"/>
</dbReference>
<keyword evidence="2" id="KW-1185">Reference proteome</keyword>
<accession>A0A1M6NPN2</accession>
<reference evidence="1 2" key="1">
    <citation type="submission" date="2016-11" db="EMBL/GenBank/DDBJ databases">
        <authorList>
            <person name="Jaros S."/>
            <person name="Januszkiewicz K."/>
            <person name="Wedrychowicz H."/>
        </authorList>
    </citation>
    <scope>NUCLEOTIDE SEQUENCE [LARGE SCALE GENOMIC DNA]</scope>
    <source>
        <strain evidence="1 2">DSM 43832</strain>
    </source>
</reference>
<sequence>MADAALDVEATFIRNSMSLVCASLMDLANVGEEAREEHSMDRLPTAGTETAAASDALIEEAAIDGLRDGC</sequence>
<evidence type="ECO:0000313" key="2">
    <source>
        <dbReference type="Proteomes" id="UP000184363"/>
    </source>
</evidence>
<name>A0A1M6NPN2_PSETH</name>
<gene>
    <name evidence="1" type="ORF">SAMN05443637_101381</name>
</gene>
<dbReference type="AlphaFoldDB" id="A0A1M6NPN2"/>
<organism evidence="1 2">
    <name type="scientific">Pseudonocardia thermophila</name>
    <dbReference type="NCBI Taxonomy" id="1848"/>
    <lineage>
        <taxon>Bacteria</taxon>
        <taxon>Bacillati</taxon>
        <taxon>Actinomycetota</taxon>
        <taxon>Actinomycetes</taxon>
        <taxon>Pseudonocardiales</taxon>
        <taxon>Pseudonocardiaceae</taxon>
        <taxon>Pseudonocardia</taxon>
    </lineage>
</organism>
<proteinExistence type="predicted"/>